<evidence type="ECO:0000259" key="1">
    <source>
        <dbReference type="Pfam" id="PF07833"/>
    </source>
</evidence>
<dbReference type="InterPro" id="IPR013783">
    <property type="entry name" value="Ig-like_fold"/>
</dbReference>
<dbReference type="Proteomes" id="UP001199296">
    <property type="component" value="Unassembled WGS sequence"/>
</dbReference>
<dbReference type="InterPro" id="IPR036582">
    <property type="entry name" value="Mao_N_sf"/>
</dbReference>
<dbReference type="InterPro" id="IPR012854">
    <property type="entry name" value="Cu_amine_oxidase-like_N"/>
</dbReference>
<dbReference type="SUPFAM" id="SSF55383">
    <property type="entry name" value="Copper amine oxidase, domain N"/>
    <property type="match status" value="1"/>
</dbReference>
<keyword evidence="3" id="KW-1185">Reference proteome</keyword>
<feature type="domain" description="Copper amine oxidase-like N-terminal" evidence="1">
    <location>
        <begin position="57"/>
        <end position="147"/>
    </location>
</feature>
<sequence length="1019" mass="117524">MKNLLRKDLIILITMLVLIFYNYPLQAEIYPTQVKFIIRSQAEIVGQDDFFEILELDEYILIPIVSLSRWLDIDLNYDRNNKLLTVYYEEKDINIIVDLKYNIYYDFPDWSKDPPKILEGDFYLAVALVEHLTGAKVIWEPRKQELILDYDASVKEDDKEIAELRIKKRPEEISIVPEVTGPDFNIASIQYKFGFDYEFSDDENDDFLEFNKILYIYGRAGDWAISTGHRLEYDLDSEEYEFENKLLRARNIENDRIIIIGDNKYRFPNTIGRTDIRGFYLQYPIQQISDRRAYTAISGEAEEGSTITLYVNDRKIDSKYLYQGEEKYYFENVPITEERTNIIRVLIQDIEGKEREIVKKVAGSLNVFPKGTNEGIYTFGSNNRRSDSESLLELGGMQIKYAPSAGSSLFWELGVERNYNNSDSDEYNLGSLLRVAVSPEDLPLVFLADWLAGRDVDLVEHGVRASTLYTKEDGYIRASLAYVPPIVEKRTNAEAGQQALINLEKELNENWNLDLGLENKRSILDMENFEQSSINLTFDYSDRARNSLVIAAELGSREEEIFWRNLDLRENNRDWFDISLTGRTFRGPARLGSEIIYVISDINFQDDLESGEIAKREDFVSAKLNLSSSLTDNLVLSGGLKSSFTWLEGERLESDADLDLRVRLRTGDFTSITAGISTEVDYRKNKYGIESTNEVQEVELFLRHDVPRNITLITGVKKTFLEDESYLRSNAGLDYENPDNDWGLRLDYEYIAPYANRENSQKKFGIAYKRHLVSGLEALFNFERTYATSRSEEPVYEASIYLSQALGFTPSRVIGQKYPRIQRETYNSFIAGLVYLDLNGSGKRDPGDPLLEGISISNDGRRTNTDQDGIFIFENLRSGLYKVGFNLRELPEEYKVLTEAKVIQIRENENIFLEFALTQLGELKGNINLEQKAFADIDREEIALNLIKLEIKELNRIIFSRSDGSFNVKNIPLGEYKLRVIEESLPAGTKLKEQGIYEFNITPDKLINQEIKINLISNE</sequence>
<protein>
    <recommendedName>
        <fullName evidence="1">Copper amine oxidase-like N-terminal domain-containing protein</fullName>
    </recommendedName>
</protein>
<evidence type="ECO:0000313" key="2">
    <source>
        <dbReference type="EMBL" id="MCC3143988.1"/>
    </source>
</evidence>
<evidence type="ECO:0000313" key="3">
    <source>
        <dbReference type="Proteomes" id="UP001199296"/>
    </source>
</evidence>
<proteinExistence type="predicted"/>
<dbReference type="Pfam" id="PF07833">
    <property type="entry name" value="Cu_amine_oxidN1"/>
    <property type="match status" value="1"/>
</dbReference>
<dbReference type="RefSeq" id="WP_229343389.1">
    <property type="nucleotide sequence ID" value="NZ_JAJFAT010000001.1"/>
</dbReference>
<dbReference type="EMBL" id="JAJFAT010000001">
    <property type="protein sequence ID" value="MCC3143988.1"/>
    <property type="molecule type" value="Genomic_DNA"/>
</dbReference>
<dbReference type="AlphaFoldDB" id="A0AAW4WWE7"/>
<comment type="caution">
    <text evidence="2">The sequence shown here is derived from an EMBL/GenBank/DDBJ whole genome shotgun (WGS) entry which is preliminary data.</text>
</comment>
<reference evidence="2 3" key="1">
    <citation type="submission" date="2021-10" db="EMBL/GenBank/DDBJ databases">
        <authorList>
            <person name="Grouzdev D.S."/>
            <person name="Pantiukh K.S."/>
            <person name="Krutkina M.S."/>
        </authorList>
    </citation>
    <scope>NUCLEOTIDE SEQUENCE [LARGE SCALE GENOMIC DNA]</scope>
    <source>
        <strain evidence="2 3">Z-7514</strain>
    </source>
</reference>
<name>A0AAW4WWE7_9FIRM</name>
<organism evidence="2 3">
    <name type="scientific">Halanaerobium polyolivorans</name>
    <dbReference type="NCBI Taxonomy" id="2886943"/>
    <lineage>
        <taxon>Bacteria</taxon>
        <taxon>Bacillati</taxon>
        <taxon>Bacillota</taxon>
        <taxon>Clostridia</taxon>
        <taxon>Halanaerobiales</taxon>
        <taxon>Halanaerobiaceae</taxon>
        <taxon>Halanaerobium</taxon>
    </lineage>
</organism>
<dbReference type="SUPFAM" id="SSF117074">
    <property type="entry name" value="Hypothetical protein PA1324"/>
    <property type="match status" value="1"/>
</dbReference>
<accession>A0AAW4WWE7</accession>
<dbReference type="Gene3D" id="2.60.40.10">
    <property type="entry name" value="Immunoglobulins"/>
    <property type="match status" value="1"/>
</dbReference>
<gene>
    <name evidence="2" type="ORF">LJ207_01450</name>
</gene>